<keyword evidence="7" id="KW-0963">Cytoplasm</keyword>
<dbReference type="SUPFAM" id="SSF48163">
    <property type="entry name" value="An anticodon-binding domain of class I aminoacyl-tRNA synthetases"/>
    <property type="match status" value="1"/>
</dbReference>
<dbReference type="InterPro" id="IPR049940">
    <property type="entry name" value="GluQ/Sye"/>
</dbReference>
<dbReference type="GO" id="GO:0000049">
    <property type="term" value="F:tRNA binding"/>
    <property type="evidence" value="ECO:0007669"/>
    <property type="project" value="InterPro"/>
</dbReference>
<dbReference type="GO" id="GO:0005524">
    <property type="term" value="F:ATP binding"/>
    <property type="evidence" value="ECO:0007669"/>
    <property type="project" value="UniProtKB-UniRule"/>
</dbReference>
<dbReference type="NCBIfam" id="TIGR00464">
    <property type="entry name" value="gltX_bact"/>
    <property type="match status" value="1"/>
</dbReference>
<feature type="binding site" evidence="7">
    <location>
        <position position="137"/>
    </location>
    <ligand>
        <name>Zn(2+)</name>
        <dbReference type="ChEBI" id="CHEBI:29105"/>
    </ligand>
</feature>
<dbReference type="InterPro" id="IPR001412">
    <property type="entry name" value="aa-tRNA-synth_I_CS"/>
</dbReference>
<dbReference type="GO" id="GO:0005737">
    <property type="term" value="C:cytoplasm"/>
    <property type="evidence" value="ECO:0007669"/>
    <property type="project" value="UniProtKB-SubCell"/>
</dbReference>
<evidence type="ECO:0000256" key="5">
    <source>
        <dbReference type="ARBA" id="ARBA00022917"/>
    </source>
</evidence>
<dbReference type="InterPro" id="IPR020058">
    <property type="entry name" value="Glu/Gln-tRNA-synth_Ib_cat-dom"/>
</dbReference>
<keyword evidence="3 7" id="KW-0547">Nucleotide-binding</keyword>
<evidence type="ECO:0000256" key="3">
    <source>
        <dbReference type="ARBA" id="ARBA00022741"/>
    </source>
</evidence>
<dbReference type="SUPFAM" id="SSF52374">
    <property type="entry name" value="Nucleotidylyl transferase"/>
    <property type="match status" value="1"/>
</dbReference>
<dbReference type="Pfam" id="PF19269">
    <property type="entry name" value="Anticodon_2"/>
    <property type="match status" value="1"/>
</dbReference>
<evidence type="ECO:0000256" key="6">
    <source>
        <dbReference type="ARBA" id="ARBA00023146"/>
    </source>
</evidence>
<dbReference type="Proteomes" id="UP000228533">
    <property type="component" value="Unassembled WGS sequence"/>
</dbReference>
<comment type="similarity">
    <text evidence="1 7">Belongs to the class-I aminoacyl-tRNA synthetase family. Glutamate--tRNA ligase type 1 subfamily.</text>
</comment>
<dbReference type="InterPro" id="IPR004527">
    <property type="entry name" value="Glu-tRNA-ligase_bac/mito"/>
</dbReference>
<dbReference type="GO" id="GO:0006424">
    <property type="term" value="P:glutamyl-tRNA aminoacylation"/>
    <property type="evidence" value="ECO:0007669"/>
    <property type="project" value="UniProtKB-UniRule"/>
</dbReference>
<dbReference type="PROSITE" id="PS00178">
    <property type="entry name" value="AA_TRNA_LIGASE_I"/>
    <property type="match status" value="1"/>
</dbReference>
<feature type="binding site" evidence="7">
    <location>
        <position position="139"/>
    </location>
    <ligand>
        <name>Zn(2+)</name>
        <dbReference type="ChEBI" id="CHEBI:29105"/>
    </ligand>
</feature>
<feature type="binding site" evidence="7">
    <location>
        <position position="110"/>
    </location>
    <ligand>
        <name>Zn(2+)</name>
        <dbReference type="ChEBI" id="CHEBI:29105"/>
    </ligand>
</feature>
<name>A0A2M6WSJ8_9BACT</name>
<keyword evidence="7" id="KW-0479">Metal-binding</keyword>
<organism evidence="10 11">
    <name type="scientific">Candidatus Falkowbacteria bacterium CG10_big_fil_rev_8_21_14_0_10_37_14</name>
    <dbReference type="NCBI Taxonomy" id="1974561"/>
    <lineage>
        <taxon>Bacteria</taxon>
        <taxon>Candidatus Falkowiibacteriota</taxon>
    </lineage>
</organism>
<evidence type="ECO:0000313" key="11">
    <source>
        <dbReference type="Proteomes" id="UP000228533"/>
    </source>
</evidence>
<dbReference type="EMBL" id="PFAM01000023">
    <property type="protein sequence ID" value="PIT95768.1"/>
    <property type="molecule type" value="Genomic_DNA"/>
</dbReference>
<dbReference type="GO" id="GO:0008270">
    <property type="term" value="F:zinc ion binding"/>
    <property type="evidence" value="ECO:0007669"/>
    <property type="project" value="UniProtKB-UniRule"/>
</dbReference>
<evidence type="ECO:0000256" key="4">
    <source>
        <dbReference type="ARBA" id="ARBA00022840"/>
    </source>
</evidence>
<feature type="short sequence motif" description="'KMSKS' region" evidence="7">
    <location>
        <begin position="254"/>
        <end position="258"/>
    </location>
</feature>
<dbReference type="InterPro" id="IPR014729">
    <property type="entry name" value="Rossmann-like_a/b/a_fold"/>
</dbReference>
<comment type="subcellular location">
    <subcellularLocation>
        <location evidence="7">Cytoplasm</location>
    </subcellularLocation>
</comment>
<dbReference type="HAMAP" id="MF_00022">
    <property type="entry name" value="Glu_tRNA_synth_type1"/>
    <property type="match status" value="1"/>
</dbReference>
<dbReference type="PANTHER" id="PTHR43311">
    <property type="entry name" value="GLUTAMATE--TRNA LIGASE"/>
    <property type="match status" value="1"/>
</dbReference>
<comment type="cofactor">
    <cofactor evidence="7">
        <name>Zn(2+)</name>
        <dbReference type="ChEBI" id="CHEBI:29105"/>
    </cofactor>
    <text evidence="7">Binds 1 zinc ion per subunit.</text>
</comment>
<comment type="caution">
    <text evidence="10">The sequence shown here is derived from an EMBL/GenBank/DDBJ whole genome shotgun (WGS) entry which is preliminary data.</text>
</comment>
<feature type="domain" description="Aminoacyl-tRNA synthetase class I anticodon-binding" evidence="9">
    <location>
        <begin position="336"/>
        <end position="486"/>
    </location>
</feature>
<comment type="subunit">
    <text evidence="7">Monomer.</text>
</comment>
<keyword evidence="2 7" id="KW-0436">Ligase</keyword>
<keyword evidence="4 7" id="KW-0067">ATP-binding</keyword>
<dbReference type="PRINTS" id="PR00987">
    <property type="entry name" value="TRNASYNTHGLU"/>
</dbReference>
<dbReference type="AlphaFoldDB" id="A0A2M6WSJ8"/>
<accession>A0A2M6WSJ8</accession>
<evidence type="ECO:0000256" key="1">
    <source>
        <dbReference type="ARBA" id="ARBA00007894"/>
    </source>
</evidence>
<proteinExistence type="inferred from homology"/>
<evidence type="ECO:0000256" key="7">
    <source>
        <dbReference type="HAMAP-Rule" id="MF_00022"/>
    </source>
</evidence>
<feature type="binding site" evidence="7">
    <location>
        <position position="257"/>
    </location>
    <ligand>
        <name>ATP</name>
        <dbReference type="ChEBI" id="CHEBI:30616"/>
    </ligand>
</feature>
<comment type="catalytic activity">
    <reaction evidence="7">
        <text>tRNA(Glu) + L-glutamate + ATP = L-glutamyl-tRNA(Glu) + AMP + diphosphate</text>
        <dbReference type="Rhea" id="RHEA:23540"/>
        <dbReference type="Rhea" id="RHEA-COMP:9663"/>
        <dbReference type="Rhea" id="RHEA-COMP:9680"/>
        <dbReference type="ChEBI" id="CHEBI:29985"/>
        <dbReference type="ChEBI" id="CHEBI:30616"/>
        <dbReference type="ChEBI" id="CHEBI:33019"/>
        <dbReference type="ChEBI" id="CHEBI:78442"/>
        <dbReference type="ChEBI" id="CHEBI:78520"/>
        <dbReference type="ChEBI" id="CHEBI:456215"/>
        <dbReference type="EC" id="6.1.1.17"/>
    </reaction>
</comment>
<evidence type="ECO:0000259" key="9">
    <source>
        <dbReference type="Pfam" id="PF19269"/>
    </source>
</evidence>
<dbReference type="InterPro" id="IPR000924">
    <property type="entry name" value="Glu/Gln-tRNA-synth"/>
</dbReference>
<dbReference type="InterPro" id="IPR020751">
    <property type="entry name" value="aa-tRNA-synth_I_codon-bd_sub2"/>
</dbReference>
<dbReference type="InterPro" id="IPR033910">
    <property type="entry name" value="GluRS_core"/>
</dbReference>
<dbReference type="PANTHER" id="PTHR43311:SF2">
    <property type="entry name" value="GLUTAMATE--TRNA LIGASE, MITOCHONDRIAL-RELATED"/>
    <property type="match status" value="1"/>
</dbReference>
<dbReference type="EC" id="6.1.1.17" evidence="7"/>
<dbReference type="GO" id="GO:0004818">
    <property type="term" value="F:glutamate-tRNA ligase activity"/>
    <property type="evidence" value="ECO:0007669"/>
    <property type="project" value="UniProtKB-UniRule"/>
</dbReference>
<dbReference type="InterPro" id="IPR045462">
    <property type="entry name" value="aa-tRNA-synth_I_cd-bd"/>
</dbReference>
<reference evidence="11" key="1">
    <citation type="submission" date="2017-09" db="EMBL/GenBank/DDBJ databases">
        <title>Depth-based differentiation of microbial function through sediment-hosted aquifers and enrichment of novel symbionts in the deep terrestrial subsurface.</title>
        <authorList>
            <person name="Probst A.J."/>
            <person name="Ladd B."/>
            <person name="Jarett J.K."/>
            <person name="Geller-Mcgrath D.E."/>
            <person name="Sieber C.M.K."/>
            <person name="Emerson J.B."/>
            <person name="Anantharaman K."/>
            <person name="Thomas B.C."/>
            <person name="Malmstrom R."/>
            <person name="Stieglmeier M."/>
            <person name="Klingl A."/>
            <person name="Woyke T."/>
            <person name="Ryan C.M."/>
            <person name="Banfield J.F."/>
        </authorList>
    </citation>
    <scope>NUCLEOTIDE SEQUENCE [LARGE SCALE GENOMIC DNA]</scope>
</reference>
<feature type="domain" description="Glutamyl/glutaminyl-tRNA synthetase class Ib catalytic" evidence="8">
    <location>
        <begin position="6"/>
        <end position="322"/>
    </location>
</feature>
<protein>
    <recommendedName>
        <fullName evidence="7">Glutamate--tRNA ligase</fullName>
        <ecNumber evidence="7">6.1.1.17</ecNumber>
    </recommendedName>
    <alternativeName>
        <fullName evidence="7">Glutamyl-tRNA synthetase</fullName>
        <shortName evidence="7">GluRS</shortName>
    </alternativeName>
</protein>
<comment type="function">
    <text evidence="7">Catalyzes the attachment of glutamate to tRNA(Glu) in a two-step reaction: glutamate is first activated by ATP to form Glu-AMP and then transferred to the acceptor end of tRNA(Glu).</text>
</comment>
<feature type="binding site" evidence="7">
    <location>
        <position position="112"/>
    </location>
    <ligand>
        <name>Zn(2+)</name>
        <dbReference type="ChEBI" id="CHEBI:29105"/>
    </ligand>
</feature>
<dbReference type="CDD" id="cd00808">
    <property type="entry name" value="GluRS_core"/>
    <property type="match status" value="1"/>
</dbReference>
<dbReference type="InterPro" id="IPR008925">
    <property type="entry name" value="aa_tRNA-synth_I_cd-bd_sf"/>
</dbReference>
<dbReference type="Gene3D" id="1.10.10.350">
    <property type="match status" value="1"/>
</dbReference>
<keyword evidence="7" id="KW-0862">Zinc</keyword>
<dbReference type="Gene3D" id="3.40.50.620">
    <property type="entry name" value="HUPs"/>
    <property type="match status" value="1"/>
</dbReference>
<sequence length="497" mass="57204">MKNMKEVRLRLAPSPTGFLHIGNLRTALFGYLLAKSMRGQFILRIEDTDQKREVVGAVDSLIEIMNWIGLKFDEGPHIGGSYSPYIQSKRLDIYKKYTNELLNKDGAYPCFCSADDLTKMRKEQTDRHEAPRYNRKCRHLSQAEVEEKKANGLPFVIRQKLPLDGEIVVHDELRGDIKFKLTDLEDHVLIKSDGVPTYHFANIVDDHLMKISHVTRGDEWLPSFPKNILLYQSFGWEVPKFIHLPLILNKTGGKLSKRQGDVFVEQYKDKGYLPEALINFCVLLGWHPKHDKEILSLTEMEQEFALDGMGVSSAVFDIDKLDYYNGVYIRAKSDEELLALLKPLWNTCAEKSLTEQQNDEYLLKIIPTIKERLKTLNDINSLTGFYFGEKIEFDNELILWKALTAEQTKNNLEEISIELEKISEKDWHKEYLEKTMVGWLKTSEKKVGDYLWPLRVALTGLKASPGPFEVAGVLGRELTLKRLNQAVLKIKTLKSNL</sequence>
<evidence type="ECO:0000313" key="10">
    <source>
        <dbReference type="EMBL" id="PIT95768.1"/>
    </source>
</evidence>
<evidence type="ECO:0000256" key="2">
    <source>
        <dbReference type="ARBA" id="ARBA00022598"/>
    </source>
</evidence>
<dbReference type="FunFam" id="3.40.50.620:FF:000045">
    <property type="entry name" value="Glutamate--tRNA ligase, mitochondrial"/>
    <property type="match status" value="1"/>
</dbReference>
<dbReference type="Pfam" id="PF00749">
    <property type="entry name" value="tRNA-synt_1c"/>
    <property type="match status" value="1"/>
</dbReference>
<keyword evidence="6 7" id="KW-0030">Aminoacyl-tRNA synthetase</keyword>
<gene>
    <name evidence="7" type="primary">gltX</name>
    <name evidence="10" type="ORF">COT94_04245</name>
</gene>
<evidence type="ECO:0000259" key="8">
    <source>
        <dbReference type="Pfam" id="PF00749"/>
    </source>
</evidence>
<keyword evidence="5 7" id="KW-0648">Protein biosynthesis</keyword>
<feature type="short sequence motif" description="'HIGH' region" evidence="7">
    <location>
        <begin position="13"/>
        <end position="23"/>
    </location>
</feature>